<dbReference type="GeneID" id="106741757"/>
<dbReference type="KEGG" id="dqu:106741757"/>
<evidence type="ECO:0000256" key="3">
    <source>
        <dbReference type="ARBA" id="ARBA00012741"/>
    </source>
</evidence>
<proteinExistence type="inferred from homology"/>
<protein>
    <recommendedName>
        <fullName evidence="3">alpha-glucosidase</fullName>
        <ecNumber evidence="3">3.2.1.20</ecNumber>
    </recommendedName>
</protein>
<evidence type="ECO:0000256" key="6">
    <source>
        <dbReference type="SAM" id="SignalP"/>
    </source>
</evidence>
<evidence type="ECO:0000256" key="4">
    <source>
        <dbReference type="ARBA" id="ARBA00023180"/>
    </source>
</evidence>
<dbReference type="SMART" id="SM00642">
    <property type="entry name" value="Aamy"/>
    <property type="match status" value="1"/>
</dbReference>
<dbReference type="Gene3D" id="3.20.20.80">
    <property type="entry name" value="Glycosidases"/>
    <property type="match status" value="1"/>
</dbReference>
<dbReference type="Gene3D" id="3.90.400.10">
    <property type="entry name" value="Oligo-1,6-glucosidase, Domain 2"/>
    <property type="match status" value="1"/>
</dbReference>
<dbReference type="OrthoDB" id="10027416at2759"/>
<comment type="similarity">
    <text evidence="2">Belongs to the glycosyl hydrolase 13 family.</text>
</comment>
<gene>
    <name evidence="9" type="primary">LOC106741757</name>
</gene>
<dbReference type="AlphaFoldDB" id="A0A6P3WUK3"/>
<dbReference type="FunFam" id="3.90.400.10:FF:000001">
    <property type="entry name" value="Maltase A3, isoform A"/>
    <property type="match status" value="1"/>
</dbReference>
<feature type="signal peptide" evidence="6">
    <location>
        <begin position="1"/>
        <end position="17"/>
    </location>
</feature>
<dbReference type="InterPro" id="IPR045857">
    <property type="entry name" value="O16G_dom_2"/>
</dbReference>
<evidence type="ECO:0000256" key="1">
    <source>
        <dbReference type="ARBA" id="ARBA00001657"/>
    </source>
</evidence>
<keyword evidence="4" id="KW-0325">Glycoprotein</keyword>
<evidence type="ECO:0000256" key="2">
    <source>
        <dbReference type="ARBA" id="ARBA00008061"/>
    </source>
</evidence>
<dbReference type="GO" id="GO:0004558">
    <property type="term" value="F:alpha-1,4-glucosidase activity"/>
    <property type="evidence" value="ECO:0007669"/>
    <property type="project" value="UniProtKB-EC"/>
</dbReference>
<dbReference type="PANTHER" id="PTHR10357">
    <property type="entry name" value="ALPHA-AMYLASE FAMILY MEMBER"/>
    <property type="match status" value="1"/>
</dbReference>
<reference evidence="9" key="1">
    <citation type="submission" date="2025-08" db="UniProtKB">
        <authorList>
            <consortium name="RefSeq"/>
        </authorList>
    </citation>
    <scope>IDENTIFICATION</scope>
</reference>
<keyword evidence="8" id="KW-1185">Reference proteome</keyword>
<dbReference type="GO" id="GO:0005975">
    <property type="term" value="P:carbohydrate metabolic process"/>
    <property type="evidence" value="ECO:0007669"/>
    <property type="project" value="InterPro"/>
</dbReference>
<keyword evidence="5" id="KW-0326">Glycosidase</keyword>
<evidence type="ECO:0000313" key="8">
    <source>
        <dbReference type="Proteomes" id="UP000515204"/>
    </source>
</evidence>
<feature type="chain" id="PRO_5027996460" description="alpha-glucosidase" evidence="6">
    <location>
        <begin position="18"/>
        <end position="568"/>
    </location>
</feature>
<dbReference type="InterPro" id="IPR017853">
    <property type="entry name" value="GH"/>
</dbReference>
<organism evidence="8 9">
    <name type="scientific">Dinoponera quadriceps</name>
    <name type="common">South American ant</name>
    <dbReference type="NCBI Taxonomy" id="609295"/>
    <lineage>
        <taxon>Eukaryota</taxon>
        <taxon>Metazoa</taxon>
        <taxon>Ecdysozoa</taxon>
        <taxon>Arthropoda</taxon>
        <taxon>Hexapoda</taxon>
        <taxon>Insecta</taxon>
        <taxon>Pterygota</taxon>
        <taxon>Neoptera</taxon>
        <taxon>Endopterygota</taxon>
        <taxon>Hymenoptera</taxon>
        <taxon>Apocrita</taxon>
        <taxon>Aculeata</taxon>
        <taxon>Formicoidea</taxon>
        <taxon>Formicidae</taxon>
        <taxon>Ponerinae</taxon>
        <taxon>Ponerini</taxon>
        <taxon>Dinoponera</taxon>
    </lineage>
</organism>
<sequence length="568" mass="64818">MFRSCISIAALVTLTSAALPNKDWYRNSLVYQIYPRSFKDSNGDGIGDLNGITSKLEHIADIGAQALWMSPIYPSPLSDFGYDISNFTDIHKDYGTLDHFDQLVAKAKSLGLKVLLDFVPNHSSDEHEWFKKSIQRIKPYDEYYVWRDPKMVNGTRQPPNNWLSVFRGSAWEWNPTRKQYYLHQFDKGQPDLNYHSDVLQQEMKNVLKFWMARGVEGFRIDAINHMYEDDRFLDEPRINVPGLPDDDYDTLDHIYTKNLPETYNVLRSWRQVLDEHSEDADMKMILTEAYVDVNLTIKYYQSGSTVPFNFMFIAELNNKSSAVDFKLLIDRWMNHLPNDPAYVANWVVGNHDNHRAASRFGVKRADQLSMLATILPGVSVIYNGDEIGMVDRPFTYEETVDPAGCNAGPDRYHLKSRDPERTPFQWDNSTSAGFSTNATTWLPVHSNYKTLNLAAQKTATVSHYKVFKSLAQLKRKPVIEQGKLEIVLVTKKILGAVRRHDASIVALMVNFDNSPVTVDARAWMNIPERLIVYASSVDSKLLAGTYVDTTRVTMPASASVVLATEDLL</sequence>
<dbReference type="Proteomes" id="UP000515204">
    <property type="component" value="Unplaced"/>
</dbReference>
<dbReference type="PANTHER" id="PTHR10357:SF179">
    <property type="entry name" value="NEUTRAL AND BASIC AMINO ACID TRANSPORT PROTEIN RBAT"/>
    <property type="match status" value="1"/>
</dbReference>
<evidence type="ECO:0000313" key="9">
    <source>
        <dbReference type="RefSeq" id="XP_014469542.1"/>
    </source>
</evidence>
<name>A0A6P3WUK3_DINQU</name>
<comment type="catalytic activity">
    <reaction evidence="1">
        <text>Hydrolysis of terminal, non-reducing (1-&gt;4)-linked alpha-D-glucose residues with release of alpha-D-glucose.</text>
        <dbReference type="EC" id="3.2.1.20"/>
    </reaction>
</comment>
<dbReference type="InterPro" id="IPR006047">
    <property type="entry name" value="GH13_cat_dom"/>
</dbReference>
<evidence type="ECO:0000259" key="7">
    <source>
        <dbReference type="SMART" id="SM00642"/>
    </source>
</evidence>
<dbReference type="CDD" id="cd11328">
    <property type="entry name" value="AmyAc_maltase"/>
    <property type="match status" value="1"/>
</dbReference>
<dbReference type="Pfam" id="PF00128">
    <property type="entry name" value="Alpha-amylase"/>
    <property type="match status" value="1"/>
</dbReference>
<dbReference type="CTD" id="3048"/>
<evidence type="ECO:0000256" key="5">
    <source>
        <dbReference type="ARBA" id="ARBA00023295"/>
    </source>
</evidence>
<feature type="domain" description="Glycosyl hydrolase family 13 catalytic" evidence="7">
    <location>
        <begin position="32"/>
        <end position="421"/>
    </location>
</feature>
<keyword evidence="5" id="KW-0378">Hydrolase</keyword>
<dbReference type="EC" id="3.2.1.20" evidence="3"/>
<accession>A0A6P3WUK3</accession>
<dbReference type="SUPFAM" id="SSF51445">
    <property type="entry name" value="(Trans)glycosidases"/>
    <property type="match status" value="1"/>
</dbReference>
<keyword evidence="6" id="KW-0732">Signal</keyword>
<dbReference type="RefSeq" id="XP_014469542.1">
    <property type="nucleotide sequence ID" value="XM_014614056.1"/>
</dbReference>